<dbReference type="OrthoDB" id="5497289at2"/>
<comment type="caution">
    <text evidence="2">The sequence shown here is derived from an EMBL/GenBank/DDBJ whole genome shotgun (WGS) entry which is preliminary data.</text>
</comment>
<reference evidence="2 3" key="1">
    <citation type="submission" date="2020-01" db="EMBL/GenBank/DDBJ databases">
        <title>Paenibacillus soybeanensis sp. nov. isolated from the nodules of soybean (Glycine max(L.) Merr).</title>
        <authorList>
            <person name="Wang H."/>
        </authorList>
    </citation>
    <scope>NUCLEOTIDE SEQUENCE [LARGE SCALE GENOMIC DNA]</scope>
    <source>
        <strain evidence="2 3">DSM 23054</strain>
    </source>
</reference>
<accession>A0A7X4YRF8</accession>
<keyword evidence="3" id="KW-1185">Reference proteome</keyword>
<proteinExistence type="predicted"/>
<protein>
    <submittedName>
        <fullName evidence="2">Nucleotide-binding protein</fullName>
    </submittedName>
</protein>
<gene>
    <name evidence="2" type="ORF">GT003_14390</name>
</gene>
<evidence type="ECO:0000259" key="1">
    <source>
        <dbReference type="Pfam" id="PF10137"/>
    </source>
</evidence>
<organism evidence="2 3">
    <name type="scientific">Paenibacillus sacheonensis</name>
    <dbReference type="NCBI Taxonomy" id="742054"/>
    <lineage>
        <taxon>Bacteria</taxon>
        <taxon>Bacillati</taxon>
        <taxon>Bacillota</taxon>
        <taxon>Bacilli</taxon>
        <taxon>Bacillales</taxon>
        <taxon>Paenibacillaceae</taxon>
        <taxon>Paenibacillus</taxon>
    </lineage>
</organism>
<dbReference type="Proteomes" id="UP000558113">
    <property type="component" value="Unassembled WGS sequence"/>
</dbReference>
<dbReference type="GO" id="GO:0050135">
    <property type="term" value="F:NADP+ nucleosidase activity"/>
    <property type="evidence" value="ECO:0007669"/>
    <property type="project" value="InterPro"/>
</dbReference>
<dbReference type="Pfam" id="PF10137">
    <property type="entry name" value="CAP12-PCTIR_TIR"/>
    <property type="match status" value="1"/>
</dbReference>
<dbReference type="EMBL" id="JAAAMU010000006">
    <property type="protein sequence ID" value="NBC70184.1"/>
    <property type="molecule type" value="Genomic_DNA"/>
</dbReference>
<dbReference type="AlphaFoldDB" id="A0A7X4YRF8"/>
<sequence>MNRNVCACGRGAEAVTTTTRARKPNVFIGCSREAIDYARAAASHLERKAQVNPWYAGTFGAGDYTMEALERELAANDFGVFIFAAEDVAMIRGRLTFVTRDNTLFELGLFWGKLGRRRVYCMIPRDIPSFPDGIAAGSGAAELHLPSDLAGLTLLEYGTRTDGKFTAAVDTACGELLTIIERESLYSDPIRQLAEQQSVLERKQSILHFFWEYVRNAAILDGEQRYAAFAEAIRNSFLAPAGFRTTGAAVWRKEGDMHVRQAGGNVGRGRTYTIKANEGKSAGASNIYVLDAFRTGEWVFFNRREIAEVYILCYPLGTEHVLSVHIAGTAALSGDRLAEVVAVNDELLSTISYLVGGDSR</sequence>
<evidence type="ECO:0000313" key="2">
    <source>
        <dbReference type="EMBL" id="NBC70184.1"/>
    </source>
</evidence>
<evidence type="ECO:0000313" key="3">
    <source>
        <dbReference type="Proteomes" id="UP000558113"/>
    </source>
</evidence>
<dbReference type="InterPro" id="IPR019302">
    <property type="entry name" value="CAP12/PCTIR_TIR_dom"/>
</dbReference>
<feature type="domain" description="CD-NTase-associated protein 12/Pycsar effector protein TIR" evidence="1">
    <location>
        <begin position="25"/>
        <end position="157"/>
    </location>
</feature>
<name>A0A7X4YRF8_9BACL</name>